<dbReference type="SUPFAM" id="SSF56281">
    <property type="entry name" value="Metallo-hydrolase/oxidoreductase"/>
    <property type="match status" value="1"/>
</dbReference>
<dbReference type="Proteomes" id="UP000480185">
    <property type="component" value="Unassembled WGS sequence"/>
</dbReference>
<protein>
    <submittedName>
        <fullName evidence="2">MBL fold metallo-hydrolase</fullName>
    </submittedName>
</protein>
<keyword evidence="2" id="KW-0378">Hydrolase</keyword>
<dbReference type="AlphaFoldDB" id="A0A6G1XA73"/>
<evidence type="ECO:0000259" key="1">
    <source>
        <dbReference type="SMART" id="SM00849"/>
    </source>
</evidence>
<proteinExistence type="predicted"/>
<organism evidence="2 3">
    <name type="scientific">Salinibacillus xinjiangensis</name>
    <dbReference type="NCBI Taxonomy" id="1229268"/>
    <lineage>
        <taxon>Bacteria</taxon>
        <taxon>Bacillati</taxon>
        <taxon>Bacillota</taxon>
        <taxon>Bacilli</taxon>
        <taxon>Bacillales</taxon>
        <taxon>Bacillaceae</taxon>
        <taxon>Salinibacillus</taxon>
    </lineage>
</organism>
<evidence type="ECO:0000313" key="3">
    <source>
        <dbReference type="Proteomes" id="UP000480185"/>
    </source>
</evidence>
<dbReference type="Gene3D" id="3.60.15.10">
    <property type="entry name" value="Ribonuclease Z/Hydroxyacylglutathione hydrolase-like"/>
    <property type="match status" value="1"/>
</dbReference>
<gene>
    <name evidence="2" type="ORF">GH754_16380</name>
</gene>
<dbReference type="InterPro" id="IPR036866">
    <property type="entry name" value="RibonucZ/Hydroxyglut_hydro"/>
</dbReference>
<dbReference type="PANTHER" id="PTHR23131:SF4">
    <property type="entry name" value="METALLO-BETA-LACTAMASE SUPERFAMILY POTEIN"/>
    <property type="match status" value="1"/>
</dbReference>
<dbReference type="EMBL" id="WJNH01000012">
    <property type="protein sequence ID" value="MRG87842.1"/>
    <property type="molecule type" value="Genomic_DNA"/>
</dbReference>
<name>A0A6G1XA73_9BACI</name>
<dbReference type="Pfam" id="PF00753">
    <property type="entry name" value="Lactamase_B"/>
    <property type="match status" value="1"/>
</dbReference>
<dbReference type="InterPro" id="IPR001279">
    <property type="entry name" value="Metallo-B-lactamas"/>
</dbReference>
<dbReference type="CDD" id="cd07725">
    <property type="entry name" value="TTHA1429-like_MBL-fold"/>
    <property type="match status" value="1"/>
</dbReference>
<reference evidence="2 3" key="1">
    <citation type="submission" date="2019-11" db="EMBL/GenBank/DDBJ databases">
        <authorList>
            <person name="Li J."/>
        </authorList>
    </citation>
    <scope>NUCLEOTIDE SEQUENCE [LARGE SCALE GENOMIC DNA]</scope>
    <source>
        <strain evidence="2 3">J4</strain>
    </source>
</reference>
<dbReference type="InterPro" id="IPR050662">
    <property type="entry name" value="Sec-metab_biosynth-thioest"/>
</dbReference>
<dbReference type="PANTHER" id="PTHR23131">
    <property type="entry name" value="ENDORIBONUCLEASE LACTB2"/>
    <property type="match status" value="1"/>
</dbReference>
<evidence type="ECO:0000313" key="2">
    <source>
        <dbReference type="EMBL" id="MRG87842.1"/>
    </source>
</evidence>
<accession>A0A6G1XA73</accession>
<dbReference type="SMART" id="SM00849">
    <property type="entry name" value="Lactamase_B"/>
    <property type="match status" value="1"/>
</dbReference>
<sequence>MLEKVTEHIHRLVVRYPFAMQETNCYLIKGERGYTVVDTGAYSEESLGIWQKLLDTGITVEKVVLTHTHEDHLGLAKWFQEEIGIPVYTTELGYMEMKKRRATDAKAKVKQMIQQHGGPYINTNKRDDSFIYDFEPDGFFQKDGYIELGDESYEVIWTPGHAPDHFCFYHRESKVMIAGDHILKEFSPVIGLWSGEESNALHDYFQALEWIQAYPADIALPGHGGLIENVQERVNEIHTSHKKRLEQVLSFVLEESKSVHEVTEEIYGSGQKLYVSQFMATLTRFIYLESIGKVKREETAGIIKFRAL</sequence>
<dbReference type="OrthoDB" id="9761531at2"/>
<comment type="caution">
    <text evidence="2">The sequence shown here is derived from an EMBL/GenBank/DDBJ whole genome shotgun (WGS) entry which is preliminary data.</text>
</comment>
<feature type="domain" description="Metallo-beta-lactamase" evidence="1">
    <location>
        <begin position="22"/>
        <end position="223"/>
    </location>
</feature>
<keyword evidence="3" id="KW-1185">Reference proteome</keyword>
<dbReference type="GO" id="GO:0016787">
    <property type="term" value="F:hydrolase activity"/>
    <property type="evidence" value="ECO:0007669"/>
    <property type="project" value="UniProtKB-KW"/>
</dbReference>